<dbReference type="GO" id="GO:0097367">
    <property type="term" value="F:carbohydrate derivative binding"/>
    <property type="evidence" value="ECO:0007669"/>
    <property type="project" value="InterPro"/>
</dbReference>
<dbReference type="Gene3D" id="3.40.50.10490">
    <property type="entry name" value="Glucose-6-phosphate isomerase like protein, domain 1"/>
    <property type="match status" value="2"/>
</dbReference>
<proteinExistence type="predicted"/>
<dbReference type="GO" id="GO:0051156">
    <property type="term" value="P:glucose 6-phosphate metabolic process"/>
    <property type="evidence" value="ECO:0007669"/>
    <property type="project" value="TreeGrafter"/>
</dbReference>
<name>A0A936F4R8_9BACT</name>
<evidence type="ECO:0008006" key="6">
    <source>
        <dbReference type="Google" id="ProtNLM"/>
    </source>
</evidence>
<dbReference type="GO" id="GO:0005829">
    <property type="term" value="C:cytosol"/>
    <property type="evidence" value="ECO:0007669"/>
    <property type="project" value="TreeGrafter"/>
</dbReference>
<dbReference type="CDD" id="cd05016">
    <property type="entry name" value="SIS_PGI_2"/>
    <property type="match status" value="1"/>
</dbReference>
<dbReference type="PANTHER" id="PTHR11469">
    <property type="entry name" value="GLUCOSE-6-PHOSPHATE ISOMERASE"/>
    <property type="match status" value="1"/>
</dbReference>
<evidence type="ECO:0000256" key="3">
    <source>
        <dbReference type="ARBA" id="ARBA00023235"/>
    </source>
</evidence>
<dbReference type="GO" id="GO:0006096">
    <property type="term" value="P:glycolytic process"/>
    <property type="evidence" value="ECO:0007669"/>
    <property type="project" value="UniProtKB-KW"/>
</dbReference>
<comment type="caution">
    <text evidence="4">The sequence shown here is derived from an EMBL/GenBank/DDBJ whole genome shotgun (WGS) entry which is preliminary data.</text>
</comment>
<dbReference type="InterPro" id="IPR035482">
    <property type="entry name" value="SIS_PGI_2"/>
</dbReference>
<dbReference type="InterPro" id="IPR001672">
    <property type="entry name" value="G6P_Isomerase"/>
</dbReference>
<dbReference type="GO" id="GO:0006094">
    <property type="term" value="P:gluconeogenesis"/>
    <property type="evidence" value="ECO:0007669"/>
    <property type="project" value="UniProtKB-KW"/>
</dbReference>
<keyword evidence="1" id="KW-0312">Gluconeogenesis</keyword>
<dbReference type="SUPFAM" id="SSF53697">
    <property type="entry name" value="SIS domain"/>
    <property type="match status" value="1"/>
</dbReference>
<dbReference type="AlphaFoldDB" id="A0A936F4R8"/>
<dbReference type="PANTHER" id="PTHR11469:SF1">
    <property type="entry name" value="GLUCOSE-6-PHOSPHATE ISOMERASE"/>
    <property type="match status" value="1"/>
</dbReference>
<gene>
    <name evidence="4" type="ORF">IPN91_15955</name>
</gene>
<reference evidence="4 5" key="1">
    <citation type="submission" date="2020-10" db="EMBL/GenBank/DDBJ databases">
        <title>Connecting structure to function with the recovery of over 1000 high-quality activated sludge metagenome-assembled genomes encoding full-length rRNA genes using long-read sequencing.</title>
        <authorList>
            <person name="Singleton C.M."/>
            <person name="Petriglieri F."/>
            <person name="Kristensen J.M."/>
            <person name="Kirkegaard R.H."/>
            <person name="Michaelsen T.Y."/>
            <person name="Andersen M.H."/>
            <person name="Karst S.M."/>
            <person name="Dueholm M.S."/>
            <person name="Nielsen P.H."/>
            <person name="Albertsen M."/>
        </authorList>
    </citation>
    <scope>NUCLEOTIDE SEQUENCE [LARGE SCALE GENOMIC DNA]</scope>
    <source>
        <strain evidence="4">OdNE_18-Q3-R46-58_MAXAC.008</strain>
    </source>
</reference>
<dbReference type="GO" id="GO:0004347">
    <property type="term" value="F:glucose-6-phosphate isomerase activity"/>
    <property type="evidence" value="ECO:0007669"/>
    <property type="project" value="InterPro"/>
</dbReference>
<evidence type="ECO:0000256" key="1">
    <source>
        <dbReference type="ARBA" id="ARBA00022432"/>
    </source>
</evidence>
<dbReference type="EMBL" id="JADKCH010000035">
    <property type="protein sequence ID" value="MBK8574074.1"/>
    <property type="molecule type" value="Genomic_DNA"/>
</dbReference>
<dbReference type="PRINTS" id="PR00662">
    <property type="entry name" value="G6PISOMERASE"/>
</dbReference>
<dbReference type="GO" id="GO:0048029">
    <property type="term" value="F:monosaccharide binding"/>
    <property type="evidence" value="ECO:0007669"/>
    <property type="project" value="TreeGrafter"/>
</dbReference>
<sequence>MDIHAHWRSIAAHPMGGWRQVAEPALPTLDPGKRLLWCGIGGSLLPSETLVRAFGDERAFRNWVPLASPEPAPDFRLQPGDQLVLASKSGKTLELWTWISRLRALPGHGELAAPILITQDDANPLATWGRANGCRILPIPVEVGGRFSAFTPIGTLPLAWMGRDAAAFLRGGREVAAELEADQGPWRDRVAATVALLLDAHQQGITEWVLMPYAMRLDNLSAWWVQLVAESLGKVAKDGTRKGFTPIRAVGPVDQHSQLQRWMAGPRNLGVIVLTLDGTPVPEKLDPPPGSPYPGLAGLQGTDILRAQAEGTMGALEAAGVPVLRWPMPALTEHEVGAFMMAWQAIIGILGFAMDLDPFDQPEVEDGKKRTFKRLGLA</sequence>
<accession>A0A936F4R8</accession>
<dbReference type="Proteomes" id="UP000709959">
    <property type="component" value="Unassembled WGS sequence"/>
</dbReference>
<protein>
    <recommendedName>
        <fullName evidence="6">Glucose-6-phosphate isomerase</fullName>
    </recommendedName>
</protein>
<keyword evidence="3" id="KW-0413">Isomerase</keyword>
<dbReference type="InterPro" id="IPR046348">
    <property type="entry name" value="SIS_dom_sf"/>
</dbReference>
<evidence type="ECO:0000313" key="4">
    <source>
        <dbReference type="EMBL" id="MBK8574074.1"/>
    </source>
</evidence>
<evidence type="ECO:0000256" key="2">
    <source>
        <dbReference type="ARBA" id="ARBA00023152"/>
    </source>
</evidence>
<evidence type="ECO:0000313" key="5">
    <source>
        <dbReference type="Proteomes" id="UP000709959"/>
    </source>
</evidence>
<keyword evidence="2" id="KW-0324">Glycolysis</keyword>
<dbReference type="PROSITE" id="PS51463">
    <property type="entry name" value="P_GLUCOSE_ISOMERASE_3"/>
    <property type="match status" value="1"/>
</dbReference>
<organism evidence="4 5">
    <name type="scientific">Candidatus Geothrix odensensis</name>
    <dbReference type="NCBI Taxonomy" id="2954440"/>
    <lineage>
        <taxon>Bacteria</taxon>
        <taxon>Pseudomonadati</taxon>
        <taxon>Acidobacteriota</taxon>
        <taxon>Holophagae</taxon>
        <taxon>Holophagales</taxon>
        <taxon>Holophagaceae</taxon>
        <taxon>Geothrix</taxon>
    </lineage>
</organism>